<dbReference type="SUPFAM" id="SSF53335">
    <property type="entry name" value="S-adenosyl-L-methionine-dependent methyltransferases"/>
    <property type="match status" value="1"/>
</dbReference>
<reference evidence="2" key="1">
    <citation type="submission" date="2016-10" db="EMBL/GenBank/DDBJ databases">
        <authorList>
            <person name="Varghese N."/>
            <person name="Submissions S."/>
        </authorList>
    </citation>
    <scope>NUCLEOTIDE SEQUENCE [LARGE SCALE GENOMIC DNA]</scope>
    <source>
        <strain evidence="2">DSM 45079</strain>
    </source>
</reference>
<evidence type="ECO:0000313" key="2">
    <source>
        <dbReference type="Proteomes" id="UP000182977"/>
    </source>
</evidence>
<dbReference type="EMBL" id="LT629791">
    <property type="protein sequence ID" value="SDU48198.1"/>
    <property type="molecule type" value="Genomic_DNA"/>
</dbReference>
<proteinExistence type="predicted"/>
<gene>
    <name evidence="1" type="ORF">SAMN04488563_2056</name>
</gene>
<dbReference type="Proteomes" id="UP000182977">
    <property type="component" value="Chromosome I"/>
</dbReference>
<dbReference type="InterPro" id="IPR024019">
    <property type="entry name" value="CHP04096"/>
</dbReference>
<evidence type="ECO:0000313" key="1">
    <source>
        <dbReference type="EMBL" id="SDU48198.1"/>
    </source>
</evidence>
<accession>A0A1H2IWJ6</accession>
<name>A0A1H2IWJ6_9ACTN</name>
<organism evidence="1 2">
    <name type="scientific">Jiangella alkaliphila</name>
    <dbReference type="NCBI Taxonomy" id="419479"/>
    <lineage>
        <taxon>Bacteria</taxon>
        <taxon>Bacillati</taxon>
        <taxon>Actinomycetota</taxon>
        <taxon>Actinomycetes</taxon>
        <taxon>Jiangellales</taxon>
        <taxon>Jiangellaceae</taxon>
        <taxon>Jiangella</taxon>
    </lineage>
</organism>
<keyword evidence="1" id="KW-0489">Methyltransferase</keyword>
<dbReference type="STRING" id="419479.SAMN04488563_2056"/>
<dbReference type="GO" id="GO:0008168">
    <property type="term" value="F:methyltransferase activity"/>
    <property type="evidence" value="ECO:0007669"/>
    <property type="project" value="UniProtKB-KW"/>
</dbReference>
<dbReference type="NCBIfam" id="TIGR04096">
    <property type="entry name" value="dnd_rel_methyl"/>
    <property type="match status" value="1"/>
</dbReference>
<dbReference type="AlphaFoldDB" id="A0A1H2IWJ6"/>
<dbReference type="RefSeq" id="WP_046773075.1">
    <property type="nucleotide sequence ID" value="NZ_LBMC01000101.1"/>
</dbReference>
<keyword evidence="2" id="KW-1185">Reference proteome</keyword>
<protein>
    <submittedName>
        <fullName evidence="1">DNA phosphorothioation-associated putative methyltransferase</fullName>
    </submittedName>
</protein>
<dbReference type="InterPro" id="IPR029063">
    <property type="entry name" value="SAM-dependent_MTases_sf"/>
</dbReference>
<keyword evidence="1" id="KW-0808">Transferase</keyword>
<sequence length="483" mass="54204">MEVARHRTAMTRSDLSRPISTALVDGLLDPAQSIFDYGCGRGDDVRSLRDLGYAADGWDPNHNPEVTRTPAEVVNLGYVVNVIEHPTERADTLRSAWKLARRLLIVSARLTWEARDLIGVPHADGMITRAGTFQRFYDQNELAIWIEDTIGVRPLAAAPGIFYVFRDPVDAQQFLATRVYTYRPRVHVDPHQTYEAHRELLAPLFAFVTEHARPPRPGELGDSTEDTVRQVFGSLSRGHRLIRQVTDDAHWDRVSVQRRAELLIYVALSRFGGRPRLGELPTPLARDIRALFGTYRKACTQADRLLLACGDPAIVLVTARSSKIGKQTPSALYVHRSALAELPPVLQVYEGCARALAGTVVQANMIKLSVAQPQVSYLSYPSFDHDAHPTLDTAITVNLRRLTVEHRGYGRSANPPLLHRKEEFLGLDHPRRALYERLTRAEQRAGLYRAPERIGTLVGWLTTLEESGYEVRGHRLQRMAGSL</sequence>
<dbReference type="GO" id="GO:0032259">
    <property type="term" value="P:methylation"/>
    <property type="evidence" value="ECO:0007669"/>
    <property type="project" value="UniProtKB-KW"/>
</dbReference>